<evidence type="ECO:0000313" key="3">
    <source>
        <dbReference type="EMBL" id="PHJ95393.1"/>
    </source>
</evidence>
<evidence type="ECO:0000313" key="4">
    <source>
        <dbReference type="Proteomes" id="UP000222310"/>
    </source>
</evidence>
<dbReference type="Gene3D" id="3.40.50.1820">
    <property type="entry name" value="alpha/beta hydrolase"/>
    <property type="match status" value="1"/>
</dbReference>
<dbReference type="InterPro" id="IPR001031">
    <property type="entry name" value="Thioesterase"/>
</dbReference>
<gene>
    <name evidence="3" type="ORF">VF08_32160</name>
</gene>
<dbReference type="Proteomes" id="UP000222310">
    <property type="component" value="Unassembled WGS sequence"/>
</dbReference>
<sequence>MKLTNSWIVRPKLKHQSPFLRLFCIPYAGGSASIFHHWSNYLPADIEICSIQLPGREKRLKEPPFTELLPLIESLAPVLLPYLDIPFAIFGHSTGAIISFELVRQLRHQKAPNPVHLFVSARGAPQFPLKEPPIHQLPEAAFIEKLRRYQGTPEAILKNPELMEIFLPTLRADLAINETYIYTSEPPLECPISAFGGLQDMEVNRDDLAAWRHQTNSTFTLRMFPGNHFFLHSEHHALLSCISQDLNSVLSI</sequence>
<evidence type="ECO:0000259" key="2">
    <source>
        <dbReference type="Pfam" id="PF00975"/>
    </source>
</evidence>
<dbReference type="AlphaFoldDB" id="A0A9Q5Z620"/>
<dbReference type="RefSeq" id="WP_099070695.1">
    <property type="nucleotide sequence ID" value="NZ_LAHD01000146.1"/>
</dbReference>
<dbReference type="InterPro" id="IPR029058">
    <property type="entry name" value="AB_hydrolase_fold"/>
</dbReference>
<feature type="domain" description="Thioesterase" evidence="2">
    <location>
        <begin position="21"/>
        <end position="244"/>
    </location>
</feature>
<evidence type="ECO:0000256" key="1">
    <source>
        <dbReference type="ARBA" id="ARBA00007169"/>
    </source>
</evidence>
<reference evidence="3 4" key="1">
    <citation type="submission" date="2015-02" db="EMBL/GenBank/DDBJ databases">
        <title>Nostoc linckia genome annotation.</title>
        <authorList>
            <person name="Zhou Z."/>
        </authorList>
    </citation>
    <scope>NUCLEOTIDE SEQUENCE [LARGE SCALE GENOMIC DNA]</scope>
    <source>
        <strain evidence="4">z8</strain>
    </source>
</reference>
<accession>A0A9Q5Z620</accession>
<dbReference type="GO" id="GO:0008610">
    <property type="term" value="P:lipid biosynthetic process"/>
    <property type="evidence" value="ECO:0007669"/>
    <property type="project" value="TreeGrafter"/>
</dbReference>
<comment type="similarity">
    <text evidence="1">Belongs to the thioesterase family.</text>
</comment>
<protein>
    <submittedName>
        <fullName evidence="3">Gramicidin dehydrogenase</fullName>
    </submittedName>
</protein>
<dbReference type="PANTHER" id="PTHR11487">
    <property type="entry name" value="THIOESTERASE"/>
    <property type="match status" value="1"/>
</dbReference>
<proteinExistence type="inferred from homology"/>
<dbReference type="SUPFAM" id="SSF53474">
    <property type="entry name" value="alpha/beta-Hydrolases"/>
    <property type="match status" value="1"/>
</dbReference>
<dbReference type="GeneID" id="57093818"/>
<name>A0A9Q5Z620_NOSLI</name>
<dbReference type="Pfam" id="PF00975">
    <property type="entry name" value="Thioesterase"/>
    <property type="match status" value="1"/>
</dbReference>
<comment type="caution">
    <text evidence="3">The sequence shown here is derived from an EMBL/GenBank/DDBJ whole genome shotgun (WGS) entry which is preliminary data.</text>
</comment>
<dbReference type="InterPro" id="IPR012223">
    <property type="entry name" value="TEII"/>
</dbReference>
<dbReference type="EMBL" id="LAHD01000146">
    <property type="protein sequence ID" value="PHJ95393.1"/>
    <property type="molecule type" value="Genomic_DNA"/>
</dbReference>
<organism evidence="3 4">
    <name type="scientific">Nostoc linckia z8</name>
    <dbReference type="NCBI Taxonomy" id="1628746"/>
    <lineage>
        <taxon>Bacteria</taxon>
        <taxon>Bacillati</taxon>
        <taxon>Cyanobacteriota</taxon>
        <taxon>Cyanophyceae</taxon>
        <taxon>Nostocales</taxon>
        <taxon>Nostocaceae</taxon>
        <taxon>Nostoc</taxon>
    </lineage>
</organism>
<dbReference type="PANTHER" id="PTHR11487:SF0">
    <property type="entry name" value="S-ACYL FATTY ACID SYNTHASE THIOESTERASE, MEDIUM CHAIN"/>
    <property type="match status" value="1"/>
</dbReference>